<evidence type="ECO:0000256" key="9">
    <source>
        <dbReference type="ARBA" id="ARBA00038890"/>
    </source>
</evidence>
<dbReference type="InterPro" id="IPR013785">
    <property type="entry name" value="Aldolase_TIM"/>
</dbReference>
<keyword evidence="5" id="KW-0521">NADP</keyword>
<evidence type="ECO:0000256" key="8">
    <source>
        <dbReference type="ARBA" id="ARBA00038313"/>
    </source>
</evidence>
<dbReference type="EMBL" id="NBCO01000026">
    <property type="protein sequence ID" value="ORC86763.1"/>
    <property type="molecule type" value="Genomic_DNA"/>
</dbReference>
<dbReference type="PANTHER" id="PTHR11082">
    <property type="entry name" value="TRNA-DIHYDROURIDINE SYNTHASE"/>
    <property type="match status" value="1"/>
</dbReference>
<feature type="domain" description="DUS-like FMN-binding" evidence="14">
    <location>
        <begin position="3"/>
        <end position="184"/>
    </location>
</feature>
<dbReference type="GO" id="GO:0005737">
    <property type="term" value="C:cytoplasm"/>
    <property type="evidence" value="ECO:0007669"/>
    <property type="project" value="UniProtKB-ARBA"/>
</dbReference>
<dbReference type="GO" id="GO:0050660">
    <property type="term" value="F:flavin adenine dinucleotide binding"/>
    <property type="evidence" value="ECO:0007669"/>
    <property type="project" value="InterPro"/>
</dbReference>
<comment type="catalytic activity">
    <reaction evidence="10">
        <text>5,6-dihydrouridine(17) in tRNA + NAD(+) = uridine(17) in tRNA + NADH + H(+)</text>
        <dbReference type="Rhea" id="RHEA:53372"/>
        <dbReference type="Rhea" id="RHEA-COMP:13541"/>
        <dbReference type="Rhea" id="RHEA-COMP:13542"/>
        <dbReference type="ChEBI" id="CHEBI:15378"/>
        <dbReference type="ChEBI" id="CHEBI:57540"/>
        <dbReference type="ChEBI" id="CHEBI:57945"/>
        <dbReference type="ChEBI" id="CHEBI:65315"/>
        <dbReference type="ChEBI" id="CHEBI:74443"/>
        <dbReference type="EC" id="1.3.1.88"/>
    </reaction>
    <physiologicalReaction direction="right-to-left" evidence="10">
        <dbReference type="Rhea" id="RHEA:53374"/>
    </physiologicalReaction>
</comment>
<proteinExistence type="inferred from homology"/>
<evidence type="ECO:0000256" key="3">
    <source>
        <dbReference type="ARBA" id="ARBA00022643"/>
    </source>
</evidence>
<keyword evidence="4" id="KW-0819">tRNA processing</keyword>
<evidence type="ECO:0000256" key="6">
    <source>
        <dbReference type="ARBA" id="ARBA00023002"/>
    </source>
</evidence>
<keyword evidence="3" id="KW-0288">FMN</keyword>
<dbReference type="STRING" id="67003.A0A1X0NQL3"/>
<comment type="caution">
    <text evidence="15">The sequence shown here is derived from an EMBL/GenBank/DDBJ whole genome shotgun (WGS) entry which is preliminary data.</text>
</comment>
<dbReference type="Pfam" id="PF01207">
    <property type="entry name" value="Dus"/>
    <property type="match status" value="1"/>
</dbReference>
<protein>
    <recommendedName>
        <fullName evidence="9">tRNA-dihydrouridine(16/17) synthase [NAD(P)(+)]</fullName>
        <ecNumber evidence="9">1.3.1.88</ecNumber>
    </recommendedName>
</protein>
<evidence type="ECO:0000256" key="2">
    <source>
        <dbReference type="ARBA" id="ARBA00022630"/>
    </source>
</evidence>
<feature type="non-terminal residue" evidence="15">
    <location>
        <position position="185"/>
    </location>
</feature>
<dbReference type="GeneID" id="39987732"/>
<dbReference type="GO" id="GO:0017150">
    <property type="term" value="F:tRNA dihydrouridine synthase activity"/>
    <property type="evidence" value="ECO:0007669"/>
    <property type="project" value="InterPro"/>
</dbReference>
<dbReference type="VEuPathDB" id="TriTrypDB:TM35_000262150"/>
<evidence type="ECO:0000256" key="7">
    <source>
        <dbReference type="ARBA" id="ARBA00023027"/>
    </source>
</evidence>
<dbReference type="Gene3D" id="3.20.20.70">
    <property type="entry name" value="Aldolase class I"/>
    <property type="match status" value="1"/>
</dbReference>
<dbReference type="EC" id="1.3.1.88" evidence="9"/>
<keyword evidence="6" id="KW-0560">Oxidoreductase</keyword>
<dbReference type="CDD" id="cd02801">
    <property type="entry name" value="DUS_like_FMN"/>
    <property type="match status" value="1"/>
</dbReference>
<comment type="catalytic activity">
    <reaction evidence="13">
        <text>5,6-dihydrouridine(17) in tRNA + NADP(+) = uridine(17) in tRNA + NADPH + H(+)</text>
        <dbReference type="Rhea" id="RHEA:53368"/>
        <dbReference type="Rhea" id="RHEA-COMP:13541"/>
        <dbReference type="Rhea" id="RHEA-COMP:13542"/>
        <dbReference type="ChEBI" id="CHEBI:15378"/>
        <dbReference type="ChEBI" id="CHEBI:57783"/>
        <dbReference type="ChEBI" id="CHEBI:58349"/>
        <dbReference type="ChEBI" id="CHEBI:65315"/>
        <dbReference type="ChEBI" id="CHEBI:74443"/>
        <dbReference type="EC" id="1.3.1.88"/>
    </reaction>
    <physiologicalReaction direction="right-to-left" evidence="13">
        <dbReference type="Rhea" id="RHEA:53370"/>
    </physiologicalReaction>
</comment>
<comment type="catalytic activity">
    <reaction evidence="11">
        <text>5,6-dihydrouridine(16) in tRNA + NADP(+) = uridine(16) in tRNA + NADPH + H(+)</text>
        <dbReference type="Rhea" id="RHEA:53376"/>
        <dbReference type="Rhea" id="RHEA-COMP:13543"/>
        <dbReference type="Rhea" id="RHEA-COMP:13544"/>
        <dbReference type="ChEBI" id="CHEBI:15378"/>
        <dbReference type="ChEBI" id="CHEBI:57783"/>
        <dbReference type="ChEBI" id="CHEBI:58349"/>
        <dbReference type="ChEBI" id="CHEBI:65315"/>
        <dbReference type="ChEBI" id="CHEBI:74443"/>
        <dbReference type="EC" id="1.3.1.88"/>
    </reaction>
    <physiologicalReaction direction="right-to-left" evidence="11">
        <dbReference type="Rhea" id="RHEA:53378"/>
    </physiologicalReaction>
</comment>
<comment type="similarity">
    <text evidence="8">Belongs to the Dus family. Dus1 subfamily.</text>
</comment>
<organism evidence="15 16">
    <name type="scientific">Trypanosoma theileri</name>
    <dbReference type="NCBI Taxonomy" id="67003"/>
    <lineage>
        <taxon>Eukaryota</taxon>
        <taxon>Discoba</taxon>
        <taxon>Euglenozoa</taxon>
        <taxon>Kinetoplastea</taxon>
        <taxon>Metakinetoplastina</taxon>
        <taxon>Trypanosomatida</taxon>
        <taxon>Trypanosomatidae</taxon>
        <taxon>Trypanosoma</taxon>
    </lineage>
</organism>
<comment type="catalytic activity">
    <reaction evidence="12">
        <text>5,6-dihydrouridine(16) in tRNA + NAD(+) = uridine(16) in tRNA + NADH + H(+)</text>
        <dbReference type="Rhea" id="RHEA:53380"/>
        <dbReference type="Rhea" id="RHEA-COMP:13543"/>
        <dbReference type="Rhea" id="RHEA-COMP:13544"/>
        <dbReference type="ChEBI" id="CHEBI:15378"/>
        <dbReference type="ChEBI" id="CHEBI:57540"/>
        <dbReference type="ChEBI" id="CHEBI:57945"/>
        <dbReference type="ChEBI" id="CHEBI:65315"/>
        <dbReference type="ChEBI" id="CHEBI:74443"/>
        <dbReference type="EC" id="1.3.1.88"/>
    </reaction>
    <physiologicalReaction direction="right-to-left" evidence="12">
        <dbReference type="Rhea" id="RHEA:53382"/>
    </physiologicalReaction>
</comment>
<comment type="cofactor">
    <cofactor evidence="1">
        <name>FMN</name>
        <dbReference type="ChEBI" id="CHEBI:58210"/>
    </cofactor>
</comment>
<evidence type="ECO:0000313" key="15">
    <source>
        <dbReference type="EMBL" id="ORC86763.1"/>
    </source>
</evidence>
<dbReference type="OrthoDB" id="272303at2759"/>
<accession>A0A1X0NQL3</accession>
<sequence>MESDHPLFVQFCANDVDTLLAAARYVENECEAVDVNFGCPQGIARRGHYGSFLMEDWELIHCMLHCLAVELRVPVTAKMRVFNDLALTLKYAEMLRDCGISVLCVHGRTRSMKGQETGLANMEFIQSIYKHLQGSIPVIANGNVLTSKDICRHLQTTGCEGHMCAEPLLWDPRLFASIQEEIDKE</sequence>
<dbReference type="RefSeq" id="XP_028880829.1">
    <property type="nucleotide sequence ID" value="XM_029027952.1"/>
</dbReference>
<evidence type="ECO:0000259" key="14">
    <source>
        <dbReference type="Pfam" id="PF01207"/>
    </source>
</evidence>
<dbReference type="AlphaFoldDB" id="A0A1X0NQL3"/>
<dbReference type="Proteomes" id="UP000192257">
    <property type="component" value="Unassembled WGS sequence"/>
</dbReference>
<evidence type="ECO:0000256" key="5">
    <source>
        <dbReference type="ARBA" id="ARBA00022857"/>
    </source>
</evidence>
<gene>
    <name evidence="15" type="ORF">TM35_000262150</name>
</gene>
<evidence type="ECO:0000313" key="16">
    <source>
        <dbReference type="Proteomes" id="UP000192257"/>
    </source>
</evidence>
<name>A0A1X0NQL3_9TRYP</name>
<evidence type="ECO:0000256" key="10">
    <source>
        <dbReference type="ARBA" id="ARBA00047287"/>
    </source>
</evidence>
<dbReference type="SUPFAM" id="SSF51395">
    <property type="entry name" value="FMN-linked oxidoreductases"/>
    <property type="match status" value="1"/>
</dbReference>
<keyword evidence="7" id="KW-0520">NAD</keyword>
<dbReference type="PANTHER" id="PTHR11082:SF5">
    <property type="entry name" value="TRNA-DIHYDROURIDINE(16_17) SYNTHASE [NAD(P)(+)]-LIKE"/>
    <property type="match status" value="1"/>
</dbReference>
<evidence type="ECO:0000256" key="13">
    <source>
        <dbReference type="ARBA" id="ARBA00049467"/>
    </source>
</evidence>
<dbReference type="InterPro" id="IPR018517">
    <property type="entry name" value="tRNA_hU_synthase_CS"/>
</dbReference>
<evidence type="ECO:0000256" key="4">
    <source>
        <dbReference type="ARBA" id="ARBA00022694"/>
    </source>
</evidence>
<keyword evidence="16" id="KW-1185">Reference proteome</keyword>
<evidence type="ECO:0000256" key="12">
    <source>
        <dbReference type="ARBA" id="ARBA00048934"/>
    </source>
</evidence>
<dbReference type="PROSITE" id="PS01136">
    <property type="entry name" value="UPF0034"/>
    <property type="match status" value="1"/>
</dbReference>
<keyword evidence="2" id="KW-0285">Flavoprotein</keyword>
<dbReference type="InterPro" id="IPR035587">
    <property type="entry name" value="DUS-like_FMN-bd"/>
</dbReference>
<evidence type="ECO:0000256" key="11">
    <source>
        <dbReference type="ARBA" id="ARBA00047652"/>
    </source>
</evidence>
<reference evidence="15 16" key="1">
    <citation type="submission" date="2017-03" db="EMBL/GenBank/DDBJ databases">
        <title>An alternative strategy for trypanosome survival in the mammalian bloodstream revealed through genome and transcriptome analysis of the ubiquitous bovine parasite Trypanosoma (Megatrypanum) theileri.</title>
        <authorList>
            <person name="Kelly S."/>
            <person name="Ivens A."/>
            <person name="Mott A."/>
            <person name="O'Neill E."/>
            <person name="Emms D."/>
            <person name="Macleod O."/>
            <person name="Voorheis P."/>
            <person name="Matthews J."/>
            <person name="Matthews K."/>
            <person name="Carrington M."/>
        </authorList>
    </citation>
    <scope>NUCLEOTIDE SEQUENCE [LARGE SCALE GENOMIC DNA]</scope>
    <source>
        <strain evidence="15">Edinburgh</strain>
    </source>
</reference>
<evidence type="ECO:0000256" key="1">
    <source>
        <dbReference type="ARBA" id="ARBA00001917"/>
    </source>
</evidence>